<dbReference type="InterPro" id="IPR032675">
    <property type="entry name" value="LRR_dom_sf"/>
</dbReference>
<name>A0A0G4GI46_VITBC</name>
<dbReference type="EMBL" id="CDMY01000667">
    <property type="protein sequence ID" value="CEM29254.1"/>
    <property type="molecule type" value="Genomic_DNA"/>
</dbReference>
<dbReference type="SUPFAM" id="SSF52047">
    <property type="entry name" value="RNI-like"/>
    <property type="match status" value="1"/>
</dbReference>
<gene>
    <name evidence="2" type="ORF">Vbra_6270</name>
</gene>
<dbReference type="Pfam" id="PF00646">
    <property type="entry name" value="F-box"/>
    <property type="match status" value="1"/>
</dbReference>
<protein>
    <recommendedName>
        <fullName evidence="1">F-box domain-containing protein</fullName>
    </recommendedName>
</protein>
<dbReference type="InParanoid" id="A0A0G4GI46"/>
<dbReference type="SUPFAM" id="SSF81383">
    <property type="entry name" value="F-box domain"/>
    <property type="match status" value="1"/>
</dbReference>
<evidence type="ECO:0000313" key="2">
    <source>
        <dbReference type="EMBL" id="CEM29254.1"/>
    </source>
</evidence>
<keyword evidence="3" id="KW-1185">Reference proteome</keyword>
<proteinExistence type="predicted"/>
<sequence length="430" mass="48659">MQSRRGTRRHPVEIQMVRFSAMTLPEWEMDEVLVFHILKYLARQDLQRLRRLCRCFRDVCNNPEFWSALTVRERSIASARSFIGMLERTAGLAESLTHLELNRNPTVGLDMAPQAPPAVLVFPNLRRLHLEGFTTNQCVLNRIIMERLHAPVLQSLHYVGLLSDRALNRIGGEPLEGHDCLMGTLVCLYLEPLSIGFQGLLSADSVRAFESSLVLATNMRSFSIATGSGDRRLYEWNPTTPFASCESLIASVMQFTQLTTFRFDYAMDVFSTAMVQRVPRKSNESILRCHVKTANLPYLTWSYDGIIGFFLTIGDQLEEFTFEYSGQQPAACSLLQKGYFLPSHVVFELFGTRTSLKKLILKGVFMVATDVMFIINSCTSLTQLEIPDYFVAPDELNQIRQTVTSHPSLTAESLVLATEAHVGGWNMFSF</sequence>
<accession>A0A0G4GI46</accession>
<dbReference type="AlphaFoldDB" id="A0A0G4GI46"/>
<dbReference type="Gene3D" id="3.80.10.10">
    <property type="entry name" value="Ribonuclease Inhibitor"/>
    <property type="match status" value="1"/>
</dbReference>
<dbReference type="SMART" id="SM00256">
    <property type="entry name" value="FBOX"/>
    <property type="match status" value="1"/>
</dbReference>
<dbReference type="Proteomes" id="UP000041254">
    <property type="component" value="Unassembled WGS sequence"/>
</dbReference>
<dbReference type="InterPro" id="IPR001810">
    <property type="entry name" value="F-box_dom"/>
</dbReference>
<reference evidence="2 3" key="1">
    <citation type="submission" date="2014-11" db="EMBL/GenBank/DDBJ databases">
        <authorList>
            <person name="Zhu J."/>
            <person name="Qi W."/>
            <person name="Song R."/>
        </authorList>
    </citation>
    <scope>NUCLEOTIDE SEQUENCE [LARGE SCALE GENOMIC DNA]</scope>
</reference>
<dbReference type="InterPro" id="IPR036047">
    <property type="entry name" value="F-box-like_dom_sf"/>
</dbReference>
<organism evidence="2 3">
    <name type="scientific">Vitrella brassicaformis (strain CCMP3155)</name>
    <dbReference type="NCBI Taxonomy" id="1169540"/>
    <lineage>
        <taxon>Eukaryota</taxon>
        <taxon>Sar</taxon>
        <taxon>Alveolata</taxon>
        <taxon>Colpodellida</taxon>
        <taxon>Vitrellaceae</taxon>
        <taxon>Vitrella</taxon>
    </lineage>
</organism>
<dbReference type="VEuPathDB" id="CryptoDB:Vbra_6270"/>
<feature type="domain" description="F-box" evidence="1">
    <location>
        <begin position="29"/>
        <end position="69"/>
    </location>
</feature>
<evidence type="ECO:0000313" key="3">
    <source>
        <dbReference type="Proteomes" id="UP000041254"/>
    </source>
</evidence>
<evidence type="ECO:0000259" key="1">
    <source>
        <dbReference type="SMART" id="SM00256"/>
    </source>
</evidence>